<dbReference type="EMBL" id="CP144749">
    <property type="protein sequence ID" value="WVZ74119.1"/>
    <property type="molecule type" value="Genomic_DNA"/>
</dbReference>
<dbReference type="PANTHER" id="PTHR47169">
    <property type="entry name" value="OS01G0541250 PROTEIN"/>
    <property type="match status" value="1"/>
</dbReference>
<dbReference type="Gene3D" id="3.30.420.10">
    <property type="entry name" value="Ribonuclease H-like superfamily/Ribonuclease H"/>
    <property type="match status" value="1"/>
</dbReference>
<dbReference type="GO" id="GO:0003676">
    <property type="term" value="F:nucleic acid binding"/>
    <property type="evidence" value="ECO:0007669"/>
    <property type="project" value="InterPro"/>
</dbReference>
<protein>
    <recommendedName>
        <fullName evidence="1">DUF7769 domain-containing protein</fullName>
    </recommendedName>
</protein>
<accession>A0AAQ3TJN9</accession>
<gene>
    <name evidence="2" type="ORF">U9M48_022341</name>
</gene>
<feature type="domain" description="DUF7769" evidence="1">
    <location>
        <begin position="170"/>
        <end position="218"/>
    </location>
</feature>
<name>A0AAQ3TJN9_PASNO</name>
<dbReference type="Pfam" id="PF24964">
    <property type="entry name" value="DUF7769"/>
    <property type="match status" value="1"/>
</dbReference>
<dbReference type="InterPro" id="IPR036397">
    <property type="entry name" value="RNaseH_sf"/>
</dbReference>
<evidence type="ECO:0000259" key="1">
    <source>
        <dbReference type="Pfam" id="PF24964"/>
    </source>
</evidence>
<proteinExistence type="predicted"/>
<evidence type="ECO:0000313" key="3">
    <source>
        <dbReference type="Proteomes" id="UP001341281"/>
    </source>
</evidence>
<sequence length="584" mass="67815">MAIDLNIVPDEGGRELAIDLNIVLPYEGEKVALPDLNAEPTDEEGAQIHPLHQHQVHLLEEVGVHEGQAHYLQQAEQVGVHGFDLNIAPCEEQQPPHAAVLHVEEDEQQDGDISFHGEEEQHEFDLNIEPFEQQEEIEQMINMIEDMHDYGVYTDSVDIAFDEKELEDSDQIYEALLENSNRGRLKRNTANIVAQMFQVSTNQVRSVWRRAKQCRAQGLPVDVRSRRKNCGRKRKQIDLSNVLIIPLHRRRTIRTLAVALGVKKSTLHRWFKQGLLRRHSSTLKPLLRDENKKERLRWCLSMLDEQTLPNEPMFREMRNIIHMDEKWFNTTSKYTTYYMHPDEDDPHRTMRNKNAIDKVMFLSAVGRPIYDDEGNCIFDGKLGTWPFVRKEKAKRRSHNRGRGAEVTKPIKVDRTTMRSYLINKVFKAIVERWPRELAGETIYIQQDNAPSHVPVNDEEFATAVAQTGLDIRLINQPANSPDLNVLDLGFFASLQSLTYDRISRNLDDLIRNVDNEFQNYDPTNLNRVFLTLQACMIEVMKDDGGNRYKISHMDKYRLETMDMLPKRLPCDRRLYESVMASLAK</sequence>
<dbReference type="PANTHER" id="PTHR47169:SF2">
    <property type="entry name" value="OS01G0541250 PROTEIN"/>
    <property type="match status" value="1"/>
</dbReference>
<dbReference type="AlphaFoldDB" id="A0AAQ3TJN9"/>
<reference evidence="2 3" key="1">
    <citation type="submission" date="2024-02" db="EMBL/GenBank/DDBJ databases">
        <title>High-quality chromosome-scale genome assembly of Pensacola bahiagrass (Paspalum notatum Flugge var. saurae).</title>
        <authorList>
            <person name="Vega J.M."/>
            <person name="Podio M."/>
            <person name="Orjuela J."/>
            <person name="Siena L.A."/>
            <person name="Pessino S.C."/>
            <person name="Combes M.C."/>
            <person name="Mariac C."/>
            <person name="Albertini E."/>
            <person name="Pupilli F."/>
            <person name="Ortiz J.P.A."/>
            <person name="Leblanc O."/>
        </authorList>
    </citation>
    <scope>NUCLEOTIDE SEQUENCE [LARGE SCALE GENOMIC DNA]</scope>
    <source>
        <strain evidence="2">R1</strain>
        <tissue evidence="2">Leaf</tissue>
    </source>
</reference>
<organism evidence="2 3">
    <name type="scientific">Paspalum notatum var. saurae</name>
    <dbReference type="NCBI Taxonomy" id="547442"/>
    <lineage>
        <taxon>Eukaryota</taxon>
        <taxon>Viridiplantae</taxon>
        <taxon>Streptophyta</taxon>
        <taxon>Embryophyta</taxon>
        <taxon>Tracheophyta</taxon>
        <taxon>Spermatophyta</taxon>
        <taxon>Magnoliopsida</taxon>
        <taxon>Liliopsida</taxon>
        <taxon>Poales</taxon>
        <taxon>Poaceae</taxon>
        <taxon>PACMAD clade</taxon>
        <taxon>Panicoideae</taxon>
        <taxon>Andropogonodae</taxon>
        <taxon>Paspaleae</taxon>
        <taxon>Paspalinae</taxon>
        <taxon>Paspalum</taxon>
    </lineage>
</organism>
<dbReference type="InterPro" id="IPR056671">
    <property type="entry name" value="DUF7769"/>
</dbReference>
<dbReference type="Proteomes" id="UP001341281">
    <property type="component" value="Chromosome 05"/>
</dbReference>
<keyword evidence="3" id="KW-1185">Reference proteome</keyword>
<evidence type="ECO:0000313" key="2">
    <source>
        <dbReference type="EMBL" id="WVZ74119.1"/>
    </source>
</evidence>